<reference evidence="1" key="1">
    <citation type="submission" date="2021-06" db="EMBL/GenBank/DDBJ databases">
        <title>44 bacteria genomes isolated from Dapeng, Shenzhen.</title>
        <authorList>
            <person name="Zheng W."/>
            <person name="Yu S."/>
            <person name="Huang Y."/>
        </authorList>
    </citation>
    <scope>NUCLEOTIDE SEQUENCE</scope>
    <source>
        <strain evidence="1">DP5N28-2</strain>
    </source>
</reference>
<dbReference type="InterPro" id="IPR028082">
    <property type="entry name" value="Peripla_BP_I"/>
</dbReference>
<accession>A0A953L8H6</accession>
<dbReference type="RefSeq" id="WP_222581370.1">
    <property type="nucleotide sequence ID" value="NZ_JAHVHU010000018.1"/>
</dbReference>
<evidence type="ECO:0000313" key="1">
    <source>
        <dbReference type="EMBL" id="MBY5959832.1"/>
    </source>
</evidence>
<gene>
    <name evidence="1" type="ORF">KUV50_16885</name>
</gene>
<evidence type="ECO:0008006" key="3">
    <source>
        <dbReference type="Google" id="ProtNLM"/>
    </source>
</evidence>
<proteinExistence type="predicted"/>
<name>A0A953L8H6_9BACT</name>
<dbReference type="AlphaFoldDB" id="A0A953L8H6"/>
<dbReference type="Gene3D" id="3.40.50.2300">
    <property type="match status" value="2"/>
</dbReference>
<protein>
    <recommendedName>
        <fullName evidence="3">Amino acid ABC transporter substrate-binding protein</fullName>
    </recommendedName>
</protein>
<dbReference type="SUPFAM" id="SSF53822">
    <property type="entry name" value="Periplasmic binding protein-like I"/>
    <property type="match status" value="1"/>
</dbReference>
<keyword evidence="2" id="KW-1185">Reference proteome</keyword>
<comment type="caution">
    <text evidence="1">The sequence shown here is derived from an EMBL/GenBank/DDBJ whole genome shotgun (WGS) entry which is preliminary data.</text>
</comment>
<evidence type="ECO:0000313" key="2">
    <source>
        <dbReference type="Proteomes" id="UP000753961"/>
    </source>
</evidence>
<dbReference type="Proteomes" id="UP000753961">
    <property type="component" value="Unassembled WGS sequence"/>
</dbReference>
<dbReference type="EMBL" id="JAHVHU010000018">
    <property type="protein sequence ID" value="MBY5959832.1"/>
    <property type="molecule type" value="Genomic_DNA"/>
</dbReference>
<organism evidence="1 2">
    <name type="scientific">Membranihabitans marinus</name>
    <dbReference type="NCBI Taxonomy" id="1227546"/>
    <lineage>
        <taxon>Bacteria</taxon>
        <taxon>Pseudomonadati</taxon>
        <taxon>Bacteroidota</taxon>
        <taxon>Saprospiria</taxon>
        <taxon>Saprospirales</taxon>
        <taxon>Saprospiraceae</taxon>
        <taxon>Membranihabitans</taxon>
    </lineage>
</organism>
<sequence length="428" mass="49241">MISVQSHLQPSNGNKSVVPGLILLIFVAFSVQSCGFIENLFQGKKEKTRPDRPKEEEKVVIQEIEWEDVTDLEEVIKDYPDKVGEKQDIYDVLCLLPFGGAHKNKGQSFYAGLKMAANSAHPSVNIRVTTFDVARLDTRPEALRKILATPEFDLVISPYSTTDVNNVIELTQSSGATVLSPWNTSPDIHKFPKYVQLNPGLESHLSGMVDWTAREYGVEQTLILSHKKEADLVRILKKNTTNLEEYFTSSNPKEDINELTQLMASKNVKAIIIPSWRSSDEAYFLSLLSSINAARRGRSISVFVLSPWMDNDHINFSQFSGMNLHFTSSRFIDTKSRAFQRFESEFMNKYSYFANEDVYYGHDIFLMMMDWLSSENRKLTDEVINTNCRDCFFRYNFRERISDEGQPYISNDHVDIISFKDFEYRRIN</sequence>